<proteinExistence type="predicted"/>
<dbReference type="EMBL" id="HBIP01004811">
    <property type="protein sequence ID" value="CAE0487317.1"/>
    <property type="molecule type" value="Transcribed_RNA"/>
</dbReference>
<name>A0A7S3QMC5_DUNTE</name>
<dbReference type="AlphaFoldDB" id="A0A7S3QMC5"/>
<reference evidence="2" key="1">
    <citation type="submission" date="2021-01" db="EMBL/GenBank/DDBJ databases">
        <authorList>
            <person name="Corre E."/>
            <person name="Pelletier E."/>
            <person name="Niang G."/>
            <person name="Scheremetjew M."/>
            <person name="Finn R."/>
            <person name="Kale V."/>
            <person name="Holt S."/>
            <person name="Cochrane G."/>
            <person name="Meng A."/>
            <person name="Brown T."/>
            <person name="Cohen L."/>
        </authorList>
    </citation>
    <scope>NUCLEOTIDE SEQUENCE</scope>
    <source>
        <strain evidence="2">CCMP1320</strain>
    </source>
</reference>
<protein>
    <submittedName>
        <fullName evidence="2">Uncharacterized protein</fullName>
    </submittedName>
</protein>
<gene>
    <name evidence="2" type="ORF">DTER00134_LOCUS2363</name>
</gene>
<feature type="compositionally biased region" description="Low complexity" evidence="1">
    <location>
        <begin position="51"/>
        <end position="73"/>
    </location>
</feature>
<sequence>MVLSLHGAPFNAHARTHTTHTHAHTSYKYNDAAKIMSLRMRLLASSKRAASRVSPTPSSASFSWRSSSSSLRTARTKEPSKISVIFDSSANRAPRTQAVTGSIMSGRNDATYSS</sequence>
<evidence type="ECO:0000256" key="1">
    <source>
        <dbReference type="SAM" id="MobiDB-lite"/>
    </source>
</evidence>
<feature type="region of interest" description="Disordered" evidence="1">
    <location>
        <begin position="46"/>
        <end position="78"/>
    </location>
</feature>
<evidence type="ECO:0000313" key="2">
    <source>
        <dbReference type="EMBL" id="CAE0487317.1"/>
    </source>
</evidence>
<organism evidence="2">
    <name type="scientific">Dunaliella tertiolecta</name>
    <name type="common">Green alga</name>
    <dbReference type="NCBI Taxonomy" id="3047"/>
    <lineage>
        <taxon>Eukaryota</taxon>
        <taxon>Viridiplantae</taxon>
        <taxon>Chlorophyta</taxon>
        <taxon>core chlorophytes</taxon>
        <taxon>Chlorophyceae</taxon>
        <taxon>CS clade</taxon>
        <taxon>Chlamydomonadales</taxon>
        <taxon>Dunaliellaceae</taxon>
        <taxon>Dunaliella</taxon>
    </lineage>
</organism>
<accession>A0A7S3QMC5</accession>